<organism evidence="2 3">
    <name type="scientific">Roseovarius albus</name>
    <dbReference type="NCBI Taxonomy" id="1247867"/>
    <lineage>
        <taxon>Bacteria</taxon>
        <taxon>Pseudomonadati</taxon>
        <taxon>Pseudomonadota</taxon>
        <taxon>Alphaproteobacteria</taxon>
        <taxon>Rhodobacterales</taxon>
        <taxon>Roseobacteraceae</taxon>
        <taxon>Roseovarius</taxon>
    </lineage>
</organism>
<gene>
    <name evidence="2" type="ORF">ROA7450_03835</name>
</gene>
<reference evidence="2 3" key="1">
    <citation type="submission" date="2017-03" db="EMBL/GenBank/DDBJ databases">
        <authorList>
            <person name="Afonso C.L."/>
            <person name="Miller P.J."/>
            <person name="Scott M.A."/>
            <person name="Spackman E."/>
            <person name="Goraichik I."/>
            <person name="Dimitrov K.M."/>
            <person name="Suarez D.L."/>
            <person name="Swayne D.E."/>
        </authorList>
    </citation>
    <scope>NUCLEOTIDE SEQUENCE [LARGE SCALE GENOMIC DNA]</scope>
    <source>
        <strain evidence="2 3">CECT 7450</strain>
    </source>
</reference>
<evidence type="ECO:0000256" key="1">
    <source>
        <dbReference type="SAM" id="MobiDB-lite"/>
    </source>
</evidence>
<evidence type="ECO:0000313" key="2">
    <source>
        <dbReference type="EMBL" id="SLN70283.1"/>
    </source>
</evidence>
<dbReference type="AlphaFoldDB" id="A0A1X7A4A2"/>
<accession>A0A1X7A4A2</accession>
<protein>
    <submittedName>
        <fullName evidence="2">Uncharacterized protein</fullName>
    </submittedName>
</protein>
<dbReference type="RefSeq" id="WP_085807492.1">
    <property type="nucleotide sequence ID" value="NZ_FWFX01000016.1"/>
</dbReference>
<feature type="region of interest" description="Disordered" evidence="1">
    <location>
        <begin position="1"/>
        <end position="30"/>
    </location>
</feature>
<name>A0A1X7A4A2_9RHOB</name>
<sequence length="193" mass="21943">MLIEYLTKDPRAGDSRVQKQANRSDGTVPDETISEEGALAFLKHILREDQQDTLVINHPRVLGQAVAARKVLESLRSKKGAIKLPDTKAFAISSKDEVETFMYIHKISLWGTGTPNQHYASREFHSLKQQLNDEQMKIIRHGWLAPECSKSSNRSDRKAVLNAVSKLAERKVQDWEVELLCNPEETFSQEFIV</sequence>
<feature type="compositionally biased region" description="Basic and acidic residues" evidence="1">
    <location>
        <begin position="1"/>
        <end position="17"/>
    </location>
</feature>
<dbReference type="EMBL" id="FWFX01000016">
    <property type="protein sequence ID" value="SLN70283.1"/>
    <property type="molecule type" value="Genomic_DNA"/>
</dbReference>
<evidence type="ECO:0000313" key="3">
    <source>
        <dbReference type="Proteomes" id="UP000193061"/>
    </source>
</evidence>
<dbReference type="Proteomes" id="UP000193061">
    <property type="component" value="Unassembled WGS sequence"/>
</dbReference>
<keyword evidence="3" id="KW-1185">Reference proteome</keyword>
<proteinExistence type="predicted"/>